<comment type="similarity">
    <text evidence="1">Belongs to the RelE toxin family.</text>
</comment>
<evidence type="ECO:0000313" key="4">
    <source>
        <dbReference type="Proteomes" id="UP000015527"/>
    </source>
</evidence>
<dbReference type="Gene3D" id="3.30.2310.20">
    <property type="entry name" value="RelE-like"/>
    <property type="match status" value="1"/>
</dbReference>
<dbReference type="InterPro" id="IPR035093">
    <property type="entry name" value="RelE/ParE_toxin_dom_sf"/>
</dbReference>
<evidence type="ECO:0000256" key="2">
    <source>
        <dbReference type="ARBA" id="ARBA00022649"/>
    </source>
</evidence>
<comment type="caution">
    <text evidence="3">The sequence shown here is derived from an EMBL/GenBank/DDBJ whole genome shotgun (WGS) entry which is preliminary data.</text>
</comment>
<accession>T0IEZ5</accession>
<proteinExistence type="inferred from homology"/>
<sequence length="88" mass="9944">MAWRIELSTSAEKSLSKLDRQTAKRIITFLRERVAAGEDPRASGKALSGPLAGRWRYRVGDYRIVCEIEDGRLVVLVLTVGHRSAIYR</sequence>
<dbReference type="EMBL" id="ATHL01000114">
    <property type="protein sequence ID" value="EQB10250.1"/>
    <property type="molecule type" value="Genomic_DNA"/>
</dbReference>
<evidence type="ECO:0000313" key="3">
    <source>
        <dbReference type="EMBL" id="EQB10250.1"/>
    </source>
</evidence>
<dbReference type="AlphaFoldDB" id="T0IEZ5"/>
<dbReference type="RefSeq" id="WP_021235307.1">
    <property type="nucleotide sequence ID" value="NZ_ATHL01000114.1"/>
</dbReference>
<dbReference type="eggNOG" id="COG2026">
    <property type="taxonomic scope" value="Bacteria"/>
</dbReference>
<dbReference type="PANTHER" id="PTHR35601:SF1">
    <property type="entry name" value="TOXIN RELE"/>
    <property type="match status" value="1"/>
</dbReference>
<keyword evidence="4" id="KW-1185">Reference proteome</keyword>
<name>T0IEZ5_9SPHN</name>
<dbReference type="InterPro" id="IPR007712">
    <property type="entry name" value="RelE/ParE_toxin"/>
</dbReference>
<dbReference type="OrthoDB" id="5570653at2"/>
<dbReference type="NCBIfam" id="TIGR02385">
    <property type="entry name" value="RelE_StbE"/>
    <property type="match status" value="1"/>
</dbReference>
<dbReference type="SUPFAM" id="SSF143011">
    <property type="entry name" value="RelE-like"/>
    <property type="match status" value="1"/>
</dbReference>
<organism evidence="3 4">
    <name type="scientific">Novosphingobium lindaniclasticum LE124</name>
    <dbReference type="NCBI Taxonomy" id="1096930"/>
    <lineage>
        <taxon>Bacteria</taxon>
        <taxon>Pseudomonadati</taxon>
        <taxon>Pseudomonadota</taxon>
        <taxon>Alphaproteobacteria</taxon>
        <taxon>Sphingomonadales</taxon>
        <taxon>Sphingomonadaceae</taxon>
        <taxon>Novosphingobium</taxon>
    </lineage>
</organism>
<protein>
    <submittedName>
        <fullName evidence="3">Addiction module antitoxin</fullName>
    </submittedName>
</protein>
<dbReference type="PANTHER" id="PTHR35601">
    <property type="entry name" value="TOXIN RELE"/>
    <property type="match status" value="1"/>
</dbReference>
<dbReference type="Pfam" id="PF05016">
    <property type="entry name" value="ParE_toxin"/>
    <property type="match status" value="1"/>
</dbReference>
<gene>
    <name evidence="3" type="ORF">L284_17675</name>
</gene>
<keyword evidence="2" id="KW-1277">Toxin-antitoxin system</keyword>
<dbReference type="PATRIC" id="fig|1096930.3.peg.3502"/>
<reference evidence="3 4" key="1">
    <citation type="journal article" date="2013" name="Genome Announc.">
        <title>Genome Sequence of Novosphingobium lindaniclasticum LE124T, Isolated from a Hexachlorocyclohexane Dumpsite.</title>
        <authorList>
            <person name="Saxena A."/>
            <person name="Nayyar N."/>
            <person name="Sangwan N."/>
            <person name="Kumari R."/>
            <person name="Khurana J.P."/>
            <person name="Lal R."/>
        </authorList>
    </citation>
    <scope>NUCLEOTIDE SEQUENCE [LARGE SCALE GENOMIC DNA]</scope>
    <source>
        <strain evidence="3 4">LE124</strain>
    </source>
</reference>
<dbReference type="Proteomes" id="UP000015527">
    <property type="component" value="Unassembled WGS sequence"/>
</dbReference>
<evidence type="ECO:0000256" key="1">
    <source>
        <dbReference type="ARBA" id="ARBA00006226"/>
    </source>
</evidence>